<dbReference type="STRING" id="166486.ERS852572_01486"/>
<accession>A0A173THY8</accession>
<gene>
    <name evidence="4" type="ORF">DW856_19245</name>
    <name evidence="1" type="ORF">ERS852572_01486</name>
    <name evidence="3" type="ORF">GCK47_09115</name>
    <name evidence="2" type="ORF">GMD50_01150</name>
</gene>
<evidence type="ECO:0000313" key="2">
    <source>
        <dbReference type="EMBL" id="MTR83678.1"/>
    </source>
</evidence>
<name>A0A173THY8_9FIRM</name>
<evidence type="ECO:0000313" key="4">
    <source>
        <dbReference type="EMBL" id="RHC12158.1"/>
    </source>
</evidence>
<dbReference type="Proteomes" id="UP000479531">
    <property type="component" value="Unassembled WGS sequence"/>
</dbReference>
<dbReference type="Proteomes" id="UP000478483">
    <property type="component" value="Unassembled WGS sequence"/>
</dbReference>
<evidence type="ECO:0000313" key="6">
    <source>
        <dbReference type="Proteomes" id="UP000283513"/>
    </source>
</evidence>
<evidence type="ECO:0000313" key="3">
    <source>
        <dbReference type="EMBL" id="MVQ45863.1"/>
    </source>
</evidence>
<dbReference type="RefSeq" id="WP_015559813.1">
    <property type="nucleotide sequence ID" value="NZ_CABIYH010000010.1"/>
</dbReference>
<dbReference type="EMBL" id="WNAJ01000001">
    <property type="protein sequence ID" value="MTR83678.1"/>
    <property type="molecule type" value="Genomic_DNA"/>
</dbReference>
<dbReference type="EMBL" id="QSHO01000030">
    <property type="protein sequence ID" value="RHC12158.1"/>
    <property type="molecule type" value="Genomic_DNA"/>
</dbReference>
<proteinExistence type="predicted"/>
<reference evidence="4 6" key="2">
    <citation type="submission" date="2018-08" db="EMBL/GenBank/DDBJ databases">
        <title>A genome reference for cultivated species of the human gut microbiota.</title>
        <authorList>
            <person name="Zou Y."/>
            <person name="Xue W."/>
            <person name="Luo G."/>
        </authorList>
    </citation>
    <scope>NUCLEOTIDE SEQUENCE [LARGE SCALE GENOMIC DNA]</scope>
    <source>
        <strain evidence="4 6">AM37-1AC</strain>
    </source>
</reference>
<evidence type="ECO:0000313" key="7">
    <source>
        <dbReference type="Proteomes" id="UP000478483"/>
    </source>
</evidence>
<sequence>MAKENKKVKNSVLIDLFYEDGLRTGERSGEKKGIQKGMQEKEIALIVKKVRRGKNLQTIADELEEPVDEVRKIYEAVMKAAPDYDIKMIRESLA</sequence>
<evidence type="ECO:0000313" key="8">
    <source>
        <dbReference type="Proteomes" id="UP000479531"/>
    </source>
</evidence>
<reference evidence="2 7" key="3">
    <citation type="journal article" date="2019" name="Nat. Med.">
        <title>A library of human gut bacterial isolates paired with longitudinal multiomics data enables mechanistic microbiome research.</title>
        <authorList>
            <person name="Poyet M."/>
            <person name="Groussin M."/>
            <person name="Gibbons S.M."/>
            <person name="Avila-Pacheco J."/>
            <person name="Jiang X."/>
            <person name="Kearney S.M."/>
            <person name="Perrotta A.R."/>
            <person name="Berdy B."/>
            <person name="Zhao S."/>
            <person name="Lieberman T.D."/>
            <person name="Swanson P.K."/>
            <person name="Smith M."/>
            <person name="Roesemann S."/>
            <person name="Alexander J.E."/>
            <person name="Rich S.A."/>
            <person name="Livny J."/>
            <person name="Vlamakis H."/>
            <person name="Clish C."/>
            <person name="Bullock K."/>
            <person name="Deik A."/>
            <person name="Scott J."/>
            <person name="Pierce K.A."/>
            <person name="Xavier R.J."/>
            <person name="Alm E.J."/>
        </authorList>
    </citation>
    <scope>NUCLEOTIDE SEQUENCE [LARGE SCALE GENOMIC DNA]</scope>
    <source>
        <strain evidence="2 7">BIOML-A1</strain>
    </source>
</reference>
<protein>
    <submittedName>
        <fullName evidence="1">Uncharacterized protein</fullName>
    </submittedName>
</protein>
<dbReference type="Proteomes" id="UP000283513">
    <property type="component" value="Unassembled WGS sequence"/>
</dbReference>
<reference evidence="3 8" key="4">
    <citation type="submission" date="2019-10" db="EMBL/GenBank/DDBJ databases">
        <title>Roseburia spp. ameliorate alcoholic fatty liver via restoration of gut barrier function.</title>
        <authorList>
            <person name="Seo B."/>
            <person name="Ko G."/>
        </authorList>
    </citation>
    <scope>NUCLEOTIDE SEQUENCE [LARGE SCALE GENOMIC DNA]</scope>
    <source>
        <strain evidence="3 8">SNUG30017</strain>
    </source>
</reference>
<organism evidence="1 5">
    <name type="scientific">Roseburia intestinalis</name>
    <dbReference type="NCBI Taxonomy" id="166486"/>
    <lineage>
        <taxon>Bacteria</taxon>
        <taxon>Bacillati</taxon>
        <taxon>Bacillota</taxon>
        <taxon>Clostridia</taxon>
        <taxon>Lachnospirales</taxon>
        <taxon>Lachnospiraceae</taxon>
        <taxon>Roseburia</taxon>
    </lineage>
</organism>
<dbReference type="PaxDb" id="166486-ERS852572_01486"/>
<reference evidence="1 5" key="1">
    <citation type="submission" date="2015-09" db="EMBL/GenBank/DDBJ databases">
        <authorList>
            <consortium name="Pathogen Informatics"/>
        </authorList>
    </citation>
    <scope>NUCLEOTIDE SEQUENCE [LARGE SCALE GENOMIC DNA]</scope>
    <source>
        <strain evidence="1 5">2789STDY5834960</strain>
    </source>
</reference>
<dbReference type="AlphaFoldDB" id="A0A173THY8"/>
<evidence type="ECO:0000313" key="1">
    <source>
        <dbReference type="EMBL" id="CUN00898.1"/>
    </source>
</evidence>
<dbReference type="Proteomes" id="UP000095350">
    <property type="component" value="Unassembled WGS sequence"/>
</dbReference>
<dbReference type="EMBL" id="CYXZ01000010">
    <property type="protein sequence ID" value="CUN00898.1"/>
    <property type="molecule type" value="Genomic_DNA"/>
</dbReference>
<dbReference type="EMBL" id="WGGT01000009">
    <property type="protein sequence ID" value="MVQ45863.1"/>
    <property type="molecule type" value="Genomic_DNA"/>
</dbReference>
<evidence type="ECO:0000313" key="5">
    <source>
        <dbReference type="Proteomes" id="UP000095350"/>
    </source>
</evidence>